<evidence type="ECO:0000259" key="1">
    <source>
        <dbReference type="Pfam" id="PF01863"/>
    </source>
</evidence>
<dbReference type="Gene3D" id="3.30.2010.10">
    <property type="entry name" value="Metalloproteases ('zincins'), catalytic domain"/>
    <property type="match status" value="1"/>
</dbReference>
<gene>
    <name evidence="2" type="ORF">CXZ10_14225</name>
</gene>
<accession>A0A1I4SUZ4</accession>
<sequence length="249" mass="27401">MSIRLPFLQTPEKKRSAPASFPILAGDSMVEVAVRRNARARRYTLRLDRRGDGAVVTIPRRGTLAEAKAFVARHAQWIAERLAARPDTPELPVAVPIRGVVHRVISTGLSRGRIRLVASDEGPAIEVPGDTPHVRRRLADHLKKEARADLAAAVAHHAAALGVRPSAIRLKDTTSRWGSASARGVLAFSWRLVMAPPFVLDYVAAHEVAHLKEMNHSDRFWAICHRLCPATEAAKDWLKKNGAGLHRLP</sequence>
<dbReference type="PANTHER" id="PTHR30399:SF1">
    <property type="entry name" value="UTP PYROPHOSPHATASE"/>
    <property type="match status" value="1"/>
</dbReference>
<feature type="domain" description="YgjP-like metallopeptidase" evidence="1">
    <location>
        <begin position="43"/>
        <end position="241"/>
    </location>
</feature>
<evidence type="ECO:0000313" key="3">
    <source>
        <dbReference type="Proteomes" id="UP000233491"/>
    </source>
</evidence>
<dbReference type="PANTHER" id="PTHR30399">
    <property type="entry name" value="UNCHARACTERIZED PROTEIN YGJP"/>
    <property type="match status" value="1"/>
</dbReference>
<protein>
    <submittedName>
        <fullName evidence="2">M48 family peptidase</fullName>
    </submittedName>
</protein>
<reference evidence="2 3" key="1">
    <citation type="submission" date="2017-12" db="EMBL/GenBank/DDBJ databases">
        <title>Anaerobic carbon monoxide metabolism by Pleomorphomonas carboxyditropha sp. nov., a new mesophilic hydrogenogenic carboxidotroph.</title>
        <authorList>
            <person name="Esquivel-Elizondo S."/>
            <person name="Krajmalnik-Brown R."/>
        </authorList>
    </citation>
    <scope>NUCLEOTIDE SEQUENCE [LARGE SCALE GENOMIC DNA]</scope>
    <source>
        <strain evidence="2 3">R5-392</strain>
    </source>
</reference>
<proteinExistence type="predicted"/>
<comment type="caution">
    <text evidence="2">The sequence shown here is derived from an EMBL/GenBank/DDBJ whole genome shotgun (WGS) entry which is preliminary data.</text>
</comment>
<evidence type="ECO:0000313" key="2">
    <source>
        <dbReference type="EMBL" id="PKR88552.1"/>
    </source>
</evidence>
<dbReference type="OrthoDB" id="9795402at2"/>
<dbReference type="EMBL" id="PJNW01000011">
    <property type="protein sequence ID" value="PKR88552.1"/>
    <property type="molecule type" value="Genomic_DNA"/>
</dbReference>
<keyword evidence="3" id="KW-1185">Reference proteome</keyword>
<dbReference type="InterPro" id="IPR002725">
    <property type="entry name" value="YgjP-like_metallopeptidase"/>
</dbReference>
<dbReference type="InterPro" id="IPR053136">
    <property type="entry name" value="UTP_pyrophosphatase-like"/>
</dbReference>
<name>A0A1I4SUZ4_9HYPH</name>
<organism evidence="2 3">
    <name type="scientific">Pleomorphomonas diazotrophica</name>
    <dbReference type="NCBI Taxonomy" id="1166257"/>
    <lineage>
        <taxon>Bacteria</taxon>
        <taxon>Pseudomonadati</taxon>
        <taxon>Pseudomonadota</taxon>
        <taxon>Alphaproteobacteria</taxon>
        <taxon>Hyphomicrobiales</taxon>
        <taxon>Pleomorphomonadaceae</taxon>
        <taxon>Pleomorphomonas</taxon>
    </lineage>
</organism>
<dbReference type="RefSeq" id="WP_101290005.1">
    <property type="nucleotide sequence ID" value="NZ_FOUQ01000004.1"/>
</dbReference>
<dbReference type="CDD" id="cd07344">
    <property type="entry name" value="M48_yhfN_like"/>
    <property type="match status" value="1"/>
</dbReference>
<dbReference type="AlphaFoldDB" id="A0A1I4SUZ4"/>
<dbReference type="Proteomes" id="UP000233491">
    <property type="component" value="Unassembled WGS sequence"/>
</dbReference>
<dbReference type="Pfam" id="PF01863">
    <property type="entry name" value="YgjP-like"/>
    <property type="match status" value="1"/>
</dbReference>